<evidence type="ECO:0000256" key="1">
    <source>
        <dbReference type="SAM" id="Phobius"/>
    </source>
</evidence>
<reference key="1">
    <citation type="submission" date="2009-08" db="EMBL/GenBank/DDBJ databases">
        <title>The genome sequence of Spirochaeta thermophila DSM6192.</title>
        <authorList>
            <person name="Angelov A."/>
            <person name="Mientus M."/>
            <person name="Wittenberg S."/>
            <person name="Lehmann R."/>
            <person name="Liesegang H."/>
            <person name="Daniel R."/>
            <person name="Liebl W."/>
        </authorList>
    </citation>
    <scope>NUCLEOTIDE SEQUENCE</scope>
    <source>
        <strain>DSM 6192</strain>
    </source>
</reference>
<proteinExistence type="predicted"/>
<sequence length="329" mass="37058">MKETGMRDSLFLPVYYVGWLLVILLLGVVSWGMASWGLADGVYVTVDGKSTVLPFFLKALRALGPSAGILALIISLSRVFVRPGVLFLSILELALLMTGYLYLWYAFVVPPLEEGVAALEWRYTSPVSSQALVRTAEDRYLFVYASGRFDAGVVDVWFEREPVVRLFPEGWFDEETGRYVLGERESIDLSRGYDAAVLAPIPGWASVWEEVTLALEGVWDQAFSMGAPRSLLFLGSWFLFSIGMWTWVRFTRWPFFNTILAVGMGMAPGLFMWGVKRFTEEPLFVEVASRIPVSFDYVVLAIPAFIGVCGLLFLLFLLPYARLREEVAW</sequence>
<feature type="transmembrane region" description="Helical" evidence="1">
    <location>
        <begin position="85"/>
        <end position="105"/>
    </location>
</feature>
<evidence type="ECO:0000313" key="2">
    <source>
        <dbReference type="EMBL" id="ADN01024.1"/>
    </source>
</evidence>
<feature type="transmembrane region" description="Helical" evidence="1">
    <location>
        <begin position="255"/>
        <end position="275"/>
    </location>
</feature>
<dbReference type="KEGG" id="sta:STHERM_c00480"/>
<name>E0RTW8_WINT6</name>
<reference evidence="2 3" key="2">
    <citation type="journal article" date="2010" name="J. Bacteriol.">
        <title>Genome sequence of the polysaccharide-degrading, thermophilic anaerobe Spirochaeta thermophila DSM 6192.</title>
        <authorList>
            <person name="Angelov A."/>
            <person name="Liebl S."/>
            <person name="Ballschmiter M."/>
            <person name="Bomeke M."/>
            <person name="Lehmann R."/>
            <person name="Liesegang H."/>
            <person name="Daniel R."/>
            <person name="Liebl W."/>
        </authorList>
    </citation>
    <scope>NUCLEOTIDE SEQUENCE [LARGE SCALE GENOMIC DNA]</scope>
    <source>
        <strain evidence="3">ATCC 49972 / DSM 6192 / RI 19.B1</strain>
    </source>
</reference>
<dbReference type="PaxDb" id="665571-STHERM_c00480"/>
<dbReference type="EMBL" id="CP001698">
    <property type="protein sequence ID" value="ADN01024.1"/>
    <property type="molecule type" value="Genomic_DNA"/>
</dbReference>
<organism evidence="2 3">
    <name type="scientific">Winmispira thermophila (strain ATCC 49972 / DSM 6192 / RI 19.B1)</name>
    <name type="common">Spirochaeta thermophila</name>
    <dbReference type="NCBI Taxonomy" id="665571"/>
    <lineage>
        <taxon>Bacteria</taxon>
        <taxon>Pseudomonadati</taxon>
        <taxon>Spirochaetota</taxon>
        <taxon>Spirochaetia</taxon>
        <taxon>Winmispirales</taxon>
        <taxon>Winmispiraceae</taxon>
        <taxon>Winmispira</taxon>
    </lineage>
</organism>
<keyword evidence="1" id="KW-0472">Membrane</keyword>
<feature type="transmembrane region" description="Helical" evidence="1">
    <location>
        <begin position="230"/>
        <end position="248"/>
    </location>
</feature>
<feature type="transmembrane region" description="Helical" evidence="1">
    <location>
        <begin position="53"/>
        <end position="73"/>
    </location>
</feature>
<keyword evidence="1" id="KW-1133">Transmembrane helix</keyword>
<gene>
    <name evidence="2" type="ordered locus">STHERM_c00480</name>
</gene>
<protein>
    <submittedName>
        <fullName evidence="2">Uncharacterized protein</fullName>
    </submittedName>
</protein>
<feature type="transmembrane region" description="Helical" evidence="1">
    <location>
        <begin position="295"/>
        <end position="318"/>
    </location>
</feature>
<accession>E0RTW8</accession>
<evidence type="ECO:0000313" key="3">
    <source>
        <dbReference type="Proteomes" id="UP000001296"/>
    </source>
</evidence>
<dbReference type="Proteomes" id="UP000001296">
    <property type="component" value="Chromosome"/>
</dbReference>
<keyword evidence="1" id="KW-0812">Transmembrane</keyword>
<feature type="transmembrane region" description="Helical" evidence="1">
    <location>
        <begin position="12"/>
        <end position="33"/>
    </location>
</feature>
<dbReference type="AlphaFoldDB" id="E0RTW8"/>
<dbReference type="HOGENOM" id="CLU_857674_0_0_12"/>